<dbReference type="InterPro" id="IPR037396">
    <property type="entry name" value="FMN_HAD"/>
</dbReference>
<accession>A0A316GD01</accession>
<dbReference type="Proteomes" id="UP000245390">
    <property type="component" value="Unassembled WGS sequence"/>
</dbReference>
<sequence length="388" mass="42513">MTLDTRFPAVSDLRARARRRVPHFVFEYLDSATGVEDQHRRNQAAFKRVRFWPTVLEGAMTHDLSTSFLGRDYPLPFGCAPVGMSGIMWPRAEKILSAACAEAGIPYCMSTVATVVPEQLAPTIGNQGWFQLYMPKNPEFRGDMLRRAKDAGFHTLIVTVDVPNDSRRERQRRANLTIPPKVSPRMLWSMAMHPSWTVGTLKEGIPSLKLCEDYAAQSEDYSSVAHAGHVIRGQPAWESIDEIRAIWDGPILVKGIQRPADAIRLVAQGVDGIWVSNHTGRQFDGGPASIECLPAIRAALPDIPIVFDSGVTGGLDILRALALGADFVMLGRAFHYSVGALGEAGPPHLIHILSDDMRSCMAQIGARDLSDLSARLVDPDPFATGPTP</sequence>
<dbReference type="GO" id="GO:0009060">
    <property type="term" value="P:aerobic respiration"/>
    <property type="evidence" value="ECO:0007669"/>
    <property type="project" value="TreeGrafter"/>
</dbReference>
<dbReference type="InterPro" id="IPR012133">
    <property type="entry name" value="Alpha-hydoxy_acid_DH_FMN"/>
</dbReference>
<feature type="domain" description="FMN hydroxy acid dehydrogenase" evidence="8">
    <location>
        <begin position="2"/>
        <end position="382"/>
    </location>
</feature>
<evidence type="ECO:0000259" key="8">
    <source>
        <dbReference type="PROSITE" id="PS51349"/>
    </source>
</evidence>
<comment type="similarity">
    <text evidence="5">Belongs to the FMN-dependent alpha-hydroxy acid dehydrogenase family.</text>
</comment>
<feature type="binding site" evidence="7">
    <location>
        <position position="131"/>
    </location>
    <ligand>
        <name>FMN</name>
        <dbReference type="ChEBI" id="CHEBI:58210"/>
    </ligand>
</feature>
<feature type="binding site" evidence="7">
    <location>
        <position position="168"/>
    </location>
    <ligand>
        <name>glyoxylate</name>
        <dbReference type="ChEBI" id="CHEBI:36655"/>
    </ligand>
</feature>
<dbReference type="OrthoDB" id="9770452at2"/>
<dbReference type="GO" id="GO:0005886">
    <property type="term" value="C:plasma membrane"/>
    <property type="evidence" value="ECO:0007669"/>
    <property type="project" value="TreeGrafter"/>
</dbReference>
<dbReference type="PANTHER" id="PTHR10578">
    <property type="entry name" value="S -2-HYDROXY-ACID OXIDASE-RELATED"/>
    <property type="match status" value="1"/>
</dbReference>
<evidence type="ECO:0000256" key="4">
    <source>
        <dbReference type="ARBA" id="ARBA00023002"/>
    </source>
</evidence>
<keyword evidence="2 7" id="KW-0285">Flavoprotein</keyword>
<feature type="active site" description="Proton acceptor" evidence="6">
    <location>
        <position position="278"/>
    </location>
</feature>
<dbReference type="PROSITE" id="PS51349">
    <property type="entry name" value="FMN_HYDROXY_ACID_DH_2"/>
    <property type="match status" value="1"/>
</dbReference>
<dbReference type="RefSeq" id="WP_109757624.1">
    <property type="nucleotide sequence ID" value="NZ_CP034588.1"/>
</dbReference>
<feature type="binding site" evidence="7">
    <location>
        <position position="133"/>
    </location>
    <ligand>
        <name>glyoxylate</name>
        <dbReference type="ChEBI" id="CHEBI:36655"/>
    </ligand>
</feature>
<dbReference type="GO" id="GO:0010181">
    <property type="term" value="F:FMN binding"/>
    <property type="evidence" value="ECO:0007669"/>
    <property type="project" value="InterPro"/>
</dbReference>
<organism evidence="9 10">
    <name type="scientific">Silicimonas algicola</name>
    <dbReference type="NCBI Taxonomy" id="1826607"/>
    <lineage>
        <taxon>Bacteria</taxon>
        <taxon>Pseudomonadati</taxon>
        <taxon>Pseudomonadota</taxon>
        <taxon>Alphaproteobacteria</taxon>
        <taxon>Rhodobacterales</taxon>
        <taxon>Paracoccaceae</taxon>
    </lineage>
</organism>
<reference evidence="9 10" key="1">
    <citation type="submission" date="2018-05" db="EMBL/GenBank/DDBJ databases">
        <title>Genomic Encyclopedia of Type Strains, Phase IV (KMG-IV): sequencing the most valuable type-strain genomes for metagenomic binning, comparative biology and taxonomic classification.</title>
        <authorList>
            <person name="Goeker M."/>
        </authorList>
    </citation>
    <scope>NUCLEOTIDE SEQUENCE [LARGE SCALE GENOMIC DNA]</scope>
    <source>
        <strain evidence="9 10">DSM 103371</strain>
    </source>
</reference>
<comment type="cofactor">
    <cofactor evidence="1">
        <name>FMN</name>
        <dbReference type="ChEBI" id="CHEBI:58210"/>
    </cofactor>
</comment>
<comment type="caution">
    <text evidence="9">The sequence shown here is derived from an EMBL/GenBank/DDBJ whole genome shotgun (WGS) entry which is preliminary data.</text>
</comment>
<dbReference type="Pfam" id="PF01070">
    <property type="entry name" value="FMN_dh"/>
    <property type="match status" value="1"/>
</dbReference>
<feature type="binding site" evidence="7">
    <location>
        <position position="276"/>
    </location>
    <ligand>
        <name>FMN</name>
        <dbReference type="ChEBI" id="CHEBI:58210"/>
    </ligand>
</feature>
<dbReference type="KEGG" id="salo:EF888_04395"/>
<dbReference type="InterPro" id="IPR000262">
    <property type="entry name" value="FMN-dep_DH"/>
</dbReference>
<evidence type="ECO:0000256" key="2">
    <source>
        <dbReference type="ARBA" id="ARBA00022630"/>
    </source>
</evidence>
<keyword evidence="4" id="KW-0560">Oxidoreductase</keyword>
<evidence type="ECO:0000256" key="1">
    <source>
        <dbReference type="ARBA" id="ARBA00001917"/>
    </source>
</evidence>
<keyword evidence="3 7" id="KW-0288">FMN</keyword>
<gene>
    <name evidence="9" type="ORF">C8D95_101590</name>
</gene>
<feature type="binding site" evidence="7">
    <location>
        <position position="28"/>
    </location>
    <ligand>
        <name>glyoxylate</name>
        <dbReference type="ChEBI" id="CHEBI:36655"/>
    </ligand>
</feature>
<feature type="binding site" evidence="7">
    <location>
        <position position="278"/>
    </location>
    <ligand>
        <name>glyoxylate</name>
        <dbReference type="ChEBI" id="CHEBI:36655"/>
    </ligand>
</feature>
<evidence type="ECO:0000256" key="7">
    <source>
        <dbReference type="PIRSR" id="PIRSR000138-2"/>
    </source>
</evidence>
<dbReference type="GO" id="GO:0004459">
    <property type="term" value="F:L-lactate dehydrogenase (NAD+) activity"/>
    <property type="evidence" value="ECO:0007669"/>
    <property type="project" value="TreeGrafter"/>
</dbReference>
<evidence type="ECO:0000313" key="9">
    <source>
        <dbReference type="EMBL" id="PWK58774.1"/>
    </source>
</evidence>
<evidence type="ECO:0000256" key="5">
    <source>
        <dbReference type="ARBA" id="ARBA00024042"/>
    </source>
</evidence>
<feature type="binding site" evidence="7">
    <location>
        <position position="281"/>
    </location>
    <ligand>
        <name>glyoxylate</name>
        <dbReference type="ChEBI" id="CHEBI:36655"/>
    </ligand>
</feature>
<proteinExistence type="inferred from homology"/>
<feature type="binding site" evidence="7">
    <location>
        <begin position="331"/>
        <end position="332"/>
    </location>
    <ligand>
        <name>FMN</name>
        <dbReference type="ChEBI" id="CHEBI:58210"/>
    </ligand>
</feature>
<dbReference type="SUPFAM" id="SSF51395">
    <property type="entry name" value="FMN-linked oxidoreductases"/>
    <property type="match status" value="1"/>
</dbReference>
<dbReference type="InterPro" id="IPR013785">
    <property type="entry name" value="Aldolase_TIM"/>
</dbReference>
<dbReference type="AlphaFoldDB" id="A0A316GD01"/>
<feature type="binding site" evidence="7">
    <location>
        <begin position="81"/>
        <end position="83"/>
    </location>
    <ligand>
        <name>FMN</name>
        <dbReference type="ChEBI" id="CHEBI:58210"/>
    </ligand>
</feature>
<feature type="binding site" evidence="7">
    <location>
        <position position="254"/>
    </location>
    <ligand>
        <name>FMN</name>
        <dbReference type="ChEBI" id="CHEBI:58210"/>
    </ligand>
</feature>
<feature type="binding site" evidence="7">
    <location>
        <position position="159"/>
    </location>
    <ligand>
        <name>FMN</name>
        <dbReference type="ChEBI" id="CHEBI:58210"/>
    </ligand>
</feature>
<name>A0A316GD01_9RHOB</name>
<dbReference type="PIRSF" id="PIRSF000138">
    <property type="entry name" value="Al-hdrx_acd_dh"/>
    <property type="match status" value="1"/>
</dbReference>
<evidence type="ECO:0000256" key="6">
    <source>
        <dbReference type="PIRSR" id="PIRSR000138-1"/>
    </source>
</evidence>
<dbReference type="EMBL" id="QGGV01000001">
    <property type="protein sequence ID" value="PWK58774.1"/>
    <property type="molecule type" value="Genomic_DNA"/>
</dbReference>
<dbReference type="Gene3D" id="3.20.20.70">
    <property type="entry name" value="Aldolase class I"/>
    <property type="match status" value="1"/>
</dbReference>
<keyword evidence="10" id="KW-1185">Reference proteome</keyword>
<dbReference type="PANTHER" id="PTHR10578:SF107">
    <property type="entry name" value="2-HYDROXYACID OXIDASE 1"/>
    <property type="match status" value="1"/>
</dbReference>
<evidence type="ECO:0000256" key="3">
    <source>
        <dbReference type="ARBA" id="ARBA00022643"/>
    </source>
</evidence>
<dbReference type="CDD" id="cd02809">
    <property type="entry name" value="alpha_hydroxyacid_oxid_FMN"/>
    <property type="match status" value="1"/>
</dbReference>
<feature type="binding site" evidence="7">
    <location>
        <position position="110"/>
    </location>
    <ligand>
        <name>FMN</name>
        <dbReference type="ChEBI" id="CHEBI:58210"/>
    </ligand>
</feature>
<evidence type="ECO:0000313" key="10">
    <source>
        <dbReference type="Proteomes" id="UP000245390"/>
    </source>
</evidence>
<protein>
    <submittedName>
        <fullName evidence="9">L-lactate dehydrogenase (Cytochrome)</fullName>
    </submittedName>
</protein>